<dbReference type="Gene3D" id="1.25.40.10">
    <property type="entry name" value="Tetratricopeptide repeat domain"/>
    <property type="match status" value="3"/>
</dbReference>
<dbReference type="InterPro" id="IPR011990">
    <property type="entry name" value="TPR-like_helical_dom_sf"/>
</dbReference>
<evidence type="ECO:0000313" key="9">
    <source>
        <dbReference type="EMBL" id="RTR16604.1"/>
    </source>
</evidence>
<evidence type="ECO:0000256" key="1">
    <source>
        <dbReference type="ARBA" id="ARBA00004922"/>
    </source>
</evidence>
<dbReference type="AlphaFoldDB" id="A0A431VCJ8"/>
<dbReference type="OrthoDB" id="146908at2"/>
<evidence type="ECO:0000313" key="10">
    <source>
        <dbReference type="Proteomes" id="UP000277007"/>
    </source>
</evidence>
<evidence type="ECO:0000256" key="6">
    <source>
        <dbReference type="ARBA" id="ARBA00022737"/>
    </source>
</evidence>
<reference evidence="9 10" key="1">
    <citation type="submission" date="2018-12" db="EMBL/GenBank/DDBJ databases">
        <authorList>
            <person name="Yang Y."/>
        </authorList>
    </citation>
    <scope>NUCLEOTIDE SEQUENCE [LARGE SCALE GENOMIC DNA]</scope>
    <source>
        <strain evidence="9 10">L-25-5w-1</strain>
    </source>
</reference>
<dbReference type="RefSeq" id="WP_126618907.1">
    <property type="nucleotide sequence ID" value="NZ_JBHUCY010000016.1"/>
</dbReference>
<dbReference type="PANTHER" id="PTHR44835:SF1">
    <property type="entry name" value="PROTEIN O-GLCNAC TRANSFERASE"/>
    <property type="match status" value="1"/>
</dbReference>
<dbReference type="SUPFAM" id="SSF53756">
    <property type="entry name" value="UDP-Glycosyltransferase/glycogen phosphorylase"/>
    <property type="match status" value="1"/>
</dbReference>
<dbReference type="InterPro" id="IPR019734">
    <property type="entry name" value="TPR_rpt"/>
</dbReference>
<name>A0A431VCJ8_9PROT</name>
<dbReference type="PANTHER" id="PTHR44835">
    <property type="entry name" value="UDP-N-ACETYLGLUCOSAMINE--PEPTIDE N-ACETYLGLUCOSAMINYLTRANSFERASE SPINDLY-RELATED"/>
    <property type="match status" value="1"/>
</dbReference>
<feature type="domain" description="O-GlcNAc transferase C-terminal" evidence="8">
    <location>
        <begin position="431"/>
        <end position="604"/>
    </location>
</feature>
<dbReference type="InterPro" id="IPR051939">
    <property type="entry name" value="Glycosyltr_41/O-GlcNAc_trsf"/>
</dbReference>
<dbReference type="GO" id="GO:0097363">
    <property type="term" value="F:protein O-acetylglucosaminyltransferase activity"/>
    <property type="evidence" value="ECO:0007669"/>
    <property type="project" value="UniProtKB-EC"/>
</dbReference>
<dbReference type="SUPFAM" id="SSF48452">
    <property type="entry name" value="TPR-like"/>
    <property type="match status" value="1"/>
</dbReference>
<keyword evidence="10" id="KW-1185">Reference proteome</keyword>
<comment type="similarity">
    <text evidence="2">Belongs to the glycosyltransferase 41 family. O-GlcNAc transferase subfamily.</text>
</comment>
<dbReference type="Gene3D" id="3.40.50.2000">
    <property type="entry name" value="Glycogen Phosphorylase B"/>
    <property type="match status" value="1"/>
</dbReference>
<keyword evidence="4" id="KW-0328">Glycosyltransferase</keyword>
<gene>
    <name evidence="9" type="ORF">EJ903_20465</name>
</gene>
<comment type="caution">
    <text evidence="9">The sequence shown here is derived from an EMBL/GenBank/DDBJ whole genome shotgun (WGS) entry which is preliminary data.</text>
</comment>
<evidence type="ECO:0000256" key="4">
    <source>
        <dbReference type="ARBA" id="ARBA00022676"/>
    </source>
</evidence>
<evidence type="ECO:0000256" key="5">
    <source>
        <dbReference type="ARBA" id="ARBA00022679"/>
    </source>
</evidence>
<feature type="domain" description="O-GlcNAc transferase C-terminal" evidence="8">
    <location>
        <begin position="257"/>
        <end position="404"/>
    </location>
</feature>
<dbReference type="Pfam" id="PF13181">
    <property type="entry name" value="TPR_8"/>
    <property type="match status" value="1"/>
</dbReference>
<dbReference type="SMART" id="SM00028">
    <property type="entry name" value="TPR"/>
    <property type="match status" value="5"/>
</dbReference>
<evidence type="ECO:0000256" key="3">
    <source>
        <dbReference type="ARBA" id="ARBA00011970"/>
    </source>
</evidence>
<dbReference type="Pfam" id="PF13844">
    <property type="entry name" value="Glyco_transf_41"/>
    <property type="match status" value="2"/>
</dbReference>
<dbReference type="Gene3D" id="3.40.50.11380">
    <property type="match status" value="1"/>
</dbReference>
<dbReference type="Proteomes" id="UP000277007">
    <property type="component" value="Unassembled WGS sequence"/>
</dbReference>
<accession>A0A431VCJ8</accession>
<keyword evidence="5" id="KW-0808">Transferase</keyword>
<dbReference type="EMBL" id="RXMA01000024">
    <property type="protein sequence ID" value="RTR16604.1"/>
    <property type="molecule type" value="Genomic_DNA"/>
</dbReference>
<keyword evidence="6" id="KW-0677">Repeat</keyword>
<evidence type="ECO:0000256" key="2">
    <source>
        <dbReference type="ARBA" id="ARBA00005386"/>
    </source>
</evidence>
<comment type="pathway">
    <text evidence="1">Protein modification; protein glycosylation.</text>
</comment>
<evidence type="ECO:0000259" key="8">
    <source>
        <dbReference type="Pfam" id="PF13844"/>
    </source>
</evidence>
<keyword evidence="7" id="KW-0802">TPR repeat</keyword>
<evidence type="ECO:0000256" key="7">
    <source>
        <dbReference type="ARBA" id="ARBA00022803"/>
    </source>
</evidence>
<dbReference type="EC" id="2.4.1.255" evidence="3"/>
<sequence length="631" mass="67080">MTPEQAEGAHRQGLIAAQAGRLDDALDLIAQAITARPGVAAWWANYGLVLESKGDALGAVQAYAGALNLDGGLALALDGLVAVAARLRDAGRDDLAETVLRRAMALDPAARAATVNAGVLLRALGRRGEAATLHRRAAVMDPDSWIHPYNLGNTLAELDRLGEADRAFCAALTRDPARAEVLANRASRVLSLQGRLDAALRSVERALRLHPTADSLHTARLYLMQFDPARRMEEIAQAHADWGARYPDRPAAAVAPPAPKLRIGYVSPDFRAHPVGFFLEPVLAAHDRESVEVVCYANTTNPDWKTERLRGLADGWVWTAGMSDADLLARIRADNIHVLVDLAGHTFGNRLGVFAQRAAPVQATWAGYVGTTGLPAMDYLISDRRQSPEGADGWVIEGVVRMPDAYVPWGPPEDAPPVAPLPMLANGHPTFGSLNALPKLNPAVAGLWARVLAAVPNARLLLRSPGLDDPDQRARALALFIQAGVDPERIILRGGAPHRQFLGGYGEIDVALDPFPYSGGLTTLEALWMGVPVVTLGGDRFCARHAVTHLTSAGMAALAVADEAAYVAMAAALVSDAHGLAAVRAGLRDRLAASPALDGVRFTRALEAAFAAMWQRAMAGEGRASFSLSFD</sequence>
<dbReference type="InterPro" id="IPR029489">
    <property type="entry name" value="OGT/SEC/SPY_C"/>
</dbReference>
<organism evidence="9 10">
    <name type="scientific">Azospirillum griseum</name>
    <dbReference type="NCBI Taxonomy" id="2496639"/>
    <lineage>
        <taxon>Bacteria</taxon>
        <taxon>Pseudomonadati</taxon>
        <taxon>Pseudomonadota</taxon>
        <taxon>Alphaproteobacteria</taxon>
        <taxon>Rhodospirillales</taxon>
        <taxon>Azospirillaceae</taxon>
        <taxon>Azospirillum</taxon>
    </lineage>
</organism>
<proteinExistence type="inferred from homology"/>
<protein>
    <recommendedName>
        <fullName evidence="3">protein O-GlcNAc transferase</fullName>
        <ecNumber evidence="3">2.4.1.255</ecNumber>
    </recommendedName>
</protein>